<name>A0A504Z2C8_FASGI</name>
<keyword evidence="7" id="KW-1185">Reference proteome</keyword>
<dbReference type="GO" id="GO:0006508">
    <property type="term" value="P:proteolysis"/>
    <property type="evidence" value="ECO:0007669"/>
    <property type="project" value="UniProtKB-KW"/>
</dbReference>
<accession>A0A504Z2C8</accession>
<dbReference type="InterPro" id="IPR000668">
    <property type="entry name" value="Peptidase_C1A_C"/>
</dbReference>
<evidence type="ECO:0000256" key="1">
    <source>
        <dbReference type="ARBA" id="ARBA00008455"/>
    </source>
</evidence>
<feature type="domain" description="Peptidase C1A papain C-terminal" evidence="5">
    <location>
        <begin position="12"/>
        <end position="120"/>
    </location>
</feature>
<dbReference type="InterPro" id="IPR038765">
    <property type="entry name" value="Papain-like_cys_pep_sf"/>
</dbReference>
<dbReference type="InterPro" id="IPR013128">
    <property type="entry name" value="Peptidase_C1A"/>
</dbReference>
<dbReference type="Proteomes" id="UP000316759">
    <property type="component" value="Unassembled WGS sequence"/>
</dbReference>
<sequence>MASRIGDKIRAVPTSIDWRESGYVTEVKDQGQCGSCWAFSTTGAMEGQKVRVNTKAAGSCQLSGYYIVHSQDEVALKNLIGVEGPAAVALDVNIDFMMYNGGIYQSRTCSITWKSCSVGCRFTDTEVS</sequence>
<protein>
    <submittedName>
        <fullName evidence="6">Cathepsin L</fullName>
    </submittedName>
</protein>
<keyword evidence="4" id="KW-0788">Thiol protease</keyword>
<dbReference type="AlphaFoldDB" id="A0A504Z2C8"/>
<dbReference type="SUPFAM" id="SSF54001">
    <property type="entry name" value="Cysteine proteinases"/>
    <property type="match status" value="1"/>
</dbReference>
<keyword evidence="3" id="KW-0378">Hydrolase</keyword>
<dbReference type="EMBL" id="SUNJ01001184">
    <property type="protein sequence ID" value="TPP66999.1"/>
    <property type="molecule type" value="Genomic_DNA"/>
</dbReference>
<evidence type="ECO:0000259" key="5">
    <source>
        <dbReference type="SMART" id="SM00645"/>
    </source>
</evidence>
<dbReference type="Gene3D" id="3.90.70.10">
    <property type="entry name" value="Cysteine proteinases"/>
    <property type="match status" value="2"/>
</dbReference>
<evidence type="ECO:0000256" key="2">
    <source>
        <dbReference type="ARBA" id="ARBA00022670"/>
    </source>
</evidence>
<dbReference type="PANTHER" id="PTHR12411">
    <property type="entry name" value="CYSTEINE PROTEASE FAMILY C1-RELATED"/>
    <property type="match status" value="1"/>
</dbReference>
<evidence type="ECO:0000256" key="4">
    <source>
        <dbReference type="ARBA" id="ARBA00022807"/>
    </source>
</evidence>
<dbReference type="SMART" id="SM00645">
    <property type="entry name" value="Pept_C1"/>
    <property type="match status" value="1"/>
</dbReference>
<comment type="caution">
    <text evidence="6">The sequence shown here is derived from an EMBL/GenBank/DDBJ whole genome shotgun (WGS) entry which is preliminary data.</text>
</comment>
<dbReference type="STRING" id="46835.A0A504Z2C8"/>
<dbReference type="InterPro" id="IPR000169">
    <property type="entry name" value="Pept_cys_AS"/>
</dbReference>
<proteinExistence type="inferred from homology"/>
<dbReference type="PROSITE" id="PS00139">
    <property type="entry name" value="THIOL_PROTEASE_CYS"/>
    <property type="match status" value="1"/>
</dbReference>
<organism evidence="6 7">
    <name type="scientific">Fasciola gigantica</name>
    <name type="common">Giant liver fluke</name>
    <dbReference type="NCBI Taxonomy" id="46835"/>
    <lineage>
        <taxon>Eukaryota</taxon>
        <taxon>Metazoa</taxon>
        <taxon>Spiralia</taxon>
        <taxon>Lophotrochozoa</taxon>
        <taxon>Platyhelminthes</taxon>
        <taxon>Trematoda</taxon>
        <taxon>Digenea</taxon>
        <taxon>Plagiorchiida</taxon>
        <taxon>Echinostomata</taxon>
        <taxon>Echinostomatoidea</taxon>
        <taxon>Fasciolidae</taxon>
        <taxon>Fasciola</taxon>
    </lineage>
</organism>
<keyword evidence="2" id="KW-0645">Protease</keyword>
<evidence type="ECO:0000313" key="7">
    <source>
        <dbReference type="Proteomes" id="UP000316759"/>
    </source>
</evidence>
<dbReference type="GO" id="GO:0008234">
    <property type="term" value="F:cysteine-type peptidase activity"/>
    <property type="evidence" value="ECO:0007669"/>
    <property type="project" value="UniProtKB-KW"/>
</dbReference>
<evidence type="ECO:0000313" key="6">
    <source>
        <dbReference type="EMBL" id="TPP66999.1"/>
    </source>
</evidence>
<dbReference type="OrthoDB" id="10253408at2759"/>
<comment type="similarity">
    <text evidence="1">Belongs to the peptidase C1 family.</text>
</comment>
<evidence type="ECO:0000256" key="3">
    <source>
        <dbReference type="ARBA" id="ARBA00022801"/>
    </source>
</evidence>
<gene>
    <name evidence="6" type="ORF">FGIG_10753</name>
</gene>
<reference evidence="6 7" key="1">
    <citation type="submission" date="2019-04" db="EMBL/GenBank/DDBJ databases">
        <title>Annotation for the trematode Fasciola gigantica.</title>
        <authorList>
            <person name="Choi Y.-J."/>
        </authorList>
    </citation>
    <scope>NUCLEOTIDE SEQUENCE [LARGE SCALE GENOMIC DNA]</scope>
    <source>
        <strain evidence="6">Uganda_cow_1</strain>
    </source>
</reference>
<dbReference type="Pfam" id="PF00112">
    <property type="entry name" value="Peptidase_C1"/>
    <property type="match status" value="2"/>
</dbReference>